<dbReference type="Proteomes" id="UP000094285">
    <property type="component" value="Unassembled WGS sequence"/>
</dbReference>
<accession>A0A1E4SNV2</accession>
<gene>
    <name evidence="1" type="ORF">CANTADRAFT_25400</name>
</gene>
<dbReference type="STRING" id="984487.A0A1E4SNV2"/>
<reference evidence="2" key="1">
    <citation type="submission" date="2016-05" db="EMBL/GenBank/DDBJ databases">
        <title>Comparative genomics of biotechnologically important yeasts.</title>
        <authorList>
            <consortium name="DOE Joint Genome Institute"/>
            <person name="Riley R."/>
            <person name="Haridas S."/>
            <person name="Wolfe K.H."/>
            <person name="Lopes M.R."/>
            <person name="Hittinger C.T."/>
            <person name="Goker M."/>
            <person name="Salamov A."/>
            <person name="Wisecaver J."/>
            <person name="Long T.M."/>
            <person name="Aerts A.L."/>
            <person name="Barry K."/>
            <person name="Choi C."/>
            <person name="Clum A."/>
            <person name="Coughlan A.Y."/>
            <person name="Deshpande S."/>
            <person name="Douglass A.P."/>
            <person name="Hanson S.J."/>
            <person name="Klenk H.-P."/>
            <person name="Labutti K."/>
            <person name="Lapidus A."/>
            <person name="Lindquist E."/>
            <person name="Lipzen A."/>
            <person name="Meier-Kolthoff J.P."/>
            <person name="Ohm R.A."/>
            <person name="Otillar R.P."/>
            <person name="Pangilinan J."/>
            <person name="Peng Y."/>
            <person name="Rokas A."/>
            <person name="Rosa C.A."/>
            <person name="Scheuner C."/>
            <person name="Sibirny A.A."/>
            <person name="Slot J.C."/>
            <person name="Stielow J.B."/>
            <person name="Sun H."/>
            <person name="Kurtzman C.P."/>
            <person name="Blackwell M."/>
            <person name="Grigoriev I.V."/>
            <person name="Jeffries T.W."/>
        </authorList>
    </citation>
    <scope>NUCLEOTIDE SEQUENCE [LARGE SCALE GENOMIC DNA]</scope>
    <source>
        <strain evidence="2">NRRL Y-17324</strain>
    </source>
</reference>
<dbReference type="RefSeq" id="XP_020066297.1">
    <property type="nucleotide sequence ID" value="XM_020207413.1"/>
</dbReference>
<sequence length="190" mass="22107">MDYQVAINSGWDKSTIYEHFSHYNGEALNLGLTSMSSHVHGPQFQEAKRFKADFVDPRFQHAPLWKPDADHTNRKNSTKHVPTLGYPWSKRIHNRILLMKYYEPIIRNEDNTSLRDPESGLTYTQLCDGFDIKSNADQEIPIRKRESDHPVIEGWNVRRFMQVLTSSTNPRILDNRTEFELGSMGLSEKN</sequence>
<proteinExistence type="predicted"/>
<protein>
    <submittedName>
        <fullName evidence="1">Uncharacterized protein</fullName>
    </submittedName>
</protein>
<name>A0A1E4SNV2_9ASCO</name>
<keyword evidence="2" id="KW-1185">Reference proteome</keyword>
<dbReference type="EMBL" id="KV453910">
    <property type="protein sequence ID" value="ODV81175.1"/>
    <property type="molecule type" value="Genomic_DNA"/>
</dbReference>
<dbReference type="OrthoDB" id="1861185at2759"/>
<dbReference type="AlphaFoldDB" id="A0A1E4SNV2"/>
<organism evidence="1 2">
    <name type="scientific">Suhomyces tanzawaensis NRRL Y-17324</name>
    <dbReference type="NCBI Taxonomy" id="984487"/>
    <lineage>
        <taxon>Eukaryota</taxon>
        <taxon>Fungi</taxon>
        <taxon>Dikarya</taxon>
        <taxon>Ascomycota</taxon>
        <taxon>Saccharomycotina</taxon>
        <taxon>Pichiomycetes</taxon>
        <taxon>Debaryomycetaceae</taxon>
        <taxon>Suhomyces</taxon>
    </lineage>
</organism>
<dbReference type="GeneID" id="30981550"/>
<evidence type="ECO:0000313" key="2">
    <source>
        <dbReference type="Proteomes" id="UP000094285"/>
    </source>
</evidence>
<evidence type="ECO:0000313" key="1">
    <source>
        <dbReference type="EMBL" id="ODV81175.1"/>
    </source>
</evidence>